<keyword evidence="5" id="KW-0812">Transmembrane</keyword>
<dbReference type="Proteomes" id="UP000001064">
    <property type="component" value="Unassembled WGS sequence"/>
</dbReference>
<dbReference type="PANTHER" id="PTHR44196:SF1">
    <property type="entry name" value="DEHYDROGENASE_REDUCTASE SDR FAMILY MEMBER 7B"/>
    <property type="match status" value="1"/>
</dbReference>
<dbReference type="PROSITE" id="PS00061">
    <property type="entry name" value="ADH_SHORT"/>
    <property type="match status" value="1"/>
</dbReference>
<name>F0ZRG3_DICPU</name>
<protein>
    <submittedName>
        <fullName evidence="6">Uncharacterized protein</fullName>
    </submittedName>
</protein>
<dbReference type="KEGG" id="dpp:DICPUDRAFT_36659"/>
<dbReference type="VEuPathDB" id="AmoebaDB:DICPUDRAFT_36659"/>
<gene>
    <name evidence="6" type="ORF">DICPUDRAFT_36659</name>
</gene>
<dbReference type="GeneID" id="10504364"/>
<dbReference type="InterPro" id="IPR020904">
    <property type="entry name" value="Sc_DH/Rdtase_CS"/>
</dbReference>
<dbReference type="InterPro" id="IPR002347">
    <property type="entry name" value="SDR_fam"/>
</dbReference>
<dbReference type="GO" id="GO:0005829">
    <property type="term" value="C:cytosol"/>
    <property type="evidence" value="ECO:0000318"/>
    <property type="project" value="GO_Central"/>
</dbReference>
<evidence type="ECO:0000256" key="4">
    <source>
        <dbReference type="RuleBase" id="RU000363"/>
    </source>
</evidence>
<sequence>MVVGSLLLFIGFPYIVLKSVLSVLFTFLTVYYIVDQFLLPKLREKPLSSYKGKVVIITGASGGIGEECAKQYARLGSKVVLVARRTEQLNRVKENILKNYSRVKDEDLLVVKADLTIQDDCKQMVQTVIDNYSKIDICVWNAGLGSLIEFSKLGDDIQIYRDNMEINYFSLVYCTHLVFPYLIQSKGSIVVISSLAGKFGTALRTSYSASKHAVQGFFNSLRHETKDIQITIVNPGFILTEFHDNLKTLDGNKVERNKGNFMTAERCAAEILEAERQRRRELIQSAKGKFGVIVQNIAPDLVDFLSHKFASSSVKK</sequence>
<evidence type="ECO:0000256" key="1">
    <source>
        <dbReference type="ARBA" id="ARBA00006484"/>
    </source>
</evidence>
<comment type="similarity">
    <text evidence="1 4">Belongs to the short-chain dehydrogenases/reductases (SDR) family.</text>
</comment>
<keyword evidence="2" id="KW-0560">Oxidoreductase</keyword>
<dbReference type="SUPFAM" id="SSF51735">
    <property type="entry name" value="NAD(P)-binding Rossmann-fold domains"/>
    <property type="match status" value="1"/>
</dbReference>
<comment type="function">
    <text evidence="3">Putative oxidoreductase.</text>
</comment>
<keyword evidence="5" id="KW-0472">Membrane</keyword>
<keyword evidence="7" id="KW-1185">Reference proteome</keyword>
<dbReference type="GO" id="GO:0016491">
    <property type="term" value="F:oxidoreductase activity"/>
    <property type="evidence" value="ECO:0000318"/>
    <property type="project" value="GO_Central"/>
</dbReference>
<keyword evidence="5" id="KW-1133">Transmembrane helix</keyword>
<evidence type="ECO:0000256" key="5">
    <source>
        <dbReference type="SAM" id="Phobius"/>
    </source>
</evidence>
<dbReference type="CDD" id="cd05332">
    <property type="entry name" value="11beta-HSD1_like_SDR_c"/>
    <property type="match status" value="1"/>
</dbReference>
<dbReference type="Gene3D" id="3.40.50.720">
    <property type="entry name" value="NAD(P)-binding Rossmann-like Domain"/>
    <property type="match status" value="1"/>
</dbReference>
<dbReference type="Pfam" id="PF00106">
    <property type="entry name" value="adh_short"/>
    <property type="match status" value="1"/>
</dbReference>
<dbReference type="eggNOG" id="KOG1205">
    <property type="taxonomic scope" value="Eukaryota"/>
</dbReference>
<evidence type="ECO:0000256" key="3">
    <source>
        <dbReference type="ARBA" id="ARBA00037096"/>
    </source>
</evidence>
<evidence type="ECO:0000313" key="6">
    <source>
        <dbReference type="EMBL" id="EGC33476.1"/>
    </source>
</evidence>
<feature type="transmembrane region" description="Helical" evidence="5">
    <location>
        <begin position="6"/>
        <end position="34"/>
    </location>
</feature>
<evidence type="ECO:0000256" key="2">
    <source>
        <dbReference type="ARBA" id="ARBA00023002"/>
    </source>
</evidence>
<dbReference type="NCBIfam" id="NF004825">
    <property type="entry name" value="PRK06181.1"/>
    <property type="match status" value="1"/>
</dbReference>
<organism evidence="6 7">
    <name type="scientific">Dictyostelium purpureum</name>
    <name type="common">Slime mold</name>
    <dbReference type="NCBI Taxonomy" id="5786"/>
    <lineage>
        <taxon>Eukaryota</taxon>
        <taxon>Amoebozoa</taxon>
        <taxon>Evosea</taxon>
        <taxon>Eumycetozoa</taxon>
        <taxon>Dictyostelia</taxon>
        <taxon>Dictyosteliales</taxon>
        <taxon>Dictyosteliaceae</taxon>
        <taxon>Dictyostelium</taxon>
    </lineage>
</organism>
<reference evidence="7" key="1">
    <citation type="journal article" date="2011" name="Genome Biol.">
        <title>Comparative genomics of the social amoebae Dictyostelium discoideum and Dictyostelium purpureum.</title>
        <authorList>
            <consortium name="US DOE Joint Genome Institute (JGI-PGF)"/>
            <person name="Sucgang R."/>
            <person name="Kuo A."/>
            <person name="Tian X."/>
            <person name="Salerno W."/>
            <person name="Parikh A."/>
            <person name="Feasley C.L."/>
            <person name="Dalin E."/>
            <person name="Tu H."/>
            <person name="Huang E."/>
            <person name="Barry K."/>
            <person name="Lindquist E."/>
            <person name="Shapiro H."/>
            <person name="Bruce D."/>
            <person name="Schmutz J."/>
            <person name="Salamov A."/>
            <person name="Fey P."/>
            <person name="Gaudet P."/>
            <person name="Anjard C."/>
            <person name="Babu M.M."/>
            <person name="Basu S."/>
            <person name="Bushmanova Y."/>
            <person name="van der Wel H."/>
            <person name="Katoh-Kurasawa M."/>
            <person name="Dinh C."/>
            <person name="Coutinho P.M."/>
            <person name="Saito T."/>
            <person name="Elias M."/>
            <person name="Schaap P."/>
            <person name="Kay R.R."/>
            <person name="Henrissat B."/>
            <person name="Eichinger L."/>
            <person name="Rivero F."/>
            <person name="Putnam N.H."/>
            <person name="West C.M."/>
            <person name="Loomis W.F."/>
            <person name="Chisholm R.L."/>
            <person name="Shaulsky G."/>
            <person name="Strassmann J.E."/>
            <person name="Queller D.C."/>
            <person name="Kuspa A."/>
            <person name="Grigoriev I.V."/>
        </authorList>
    </citation>
    <scope>NUCLEOTIDE SEQUENCE [LARGE SCALE GENOMIC DNA]</scope>
    <source>
        <strain evidence="7">QSDP1</strain>
    </source>
</reference>
<dbReference type="InterPro" id="IPR036291">
    <property type="entry name" value="NAD(P)-bd_dom_sf"/>
</dbReference>
<accession>F0ZRG3</accession>
<dbReference type="PRINTS" id="PR00080">
    <property type="entry name" value="SDRFAMILY"/>
</dbReference>
<dbReference type="STRING" id="5786.F0ZRG3"/>
<dbReference type="FunCoup" id="F0ZRG3">
    <property type="interactions" value="1"/>
</dbReference>
<evidence type="ECO:0000313" key="7">
    <source>
        <dbReference type="Proteomes" id="UP000001064"/>
    </source>
</evidence>
<dbReference type="InParanoid" id="F0ZRG3"/>
<dbReference type="RefSeq" id="XP_003289999.1">
    <property type="nucleotide sequence ID" value="XM_003289951.1"/>
</dbReference>
<dbReference type="AlphaFoldDB" id="F0ZRG3"/>
<dbReference type="OrthoDB" id="1933717at2759"/>
<dbReference type="EMBL" id="GL871140">
    <property type="protein sequence ID" value="EGC33476.1"/>
    <property type="molecule type" value="Genomic_DNA"/>
</dbReference>
<dbReference type="PANTHER" id="PTHR44196">
    <property type="entry name" value="DEHYDROGENASE/REDUCTASE SDR FAMILY MEMBER 7B"/>
    <property type="match status" value="1"/>
</dbReference>
<proteinExistence type="inferred from homology"/>
<dbReference type="PRINTS" id="PR00081">
    <property type="entry name" value="GDHRDH"/>
</dbReference>
<dbReference type="OMA" id="LEWCYRI"/>